<evidence type="ECO:0000256" key="1">
    <source>
        <dbReference type="SAM" id="MobiDB-lite"/>
    </source>
</evidence>
<evidence type="ECO:0000313" key="2">
    <source>
        <dbReference type="EMBL" id="KAK9875621.1"/>
    </source>
</evidence>
<name>A0AAW1TVM6_9CUCU</name>
<dbReference type="Proteomes" id="UP001431783">
    <property type="component" value="Unassembled WGS sequence"/>
</dbReference>
<dbReference type="AlphaFoldDB" id="A0AAW1TVM6"/>
<comment type="caution">
    <text evidence="2">The sequence shown here is derived from an EMBL/GenBank/DDBJ whole genome shotgun (WGS) entry which is preliminary data.</text>
</comment>
<sequence length="131" mass="15282">MRPDRNDPKYCMNQIRTSSKAAPQTESGRNMEVPEAMFGCRALRDISSGNINIHNLNKRAKDPERIHELKPSDLTKNDEKMSQDKRENLSQNEWTEVKSRRNKSLRPKGIICKGIYFLRSGFMWVESQEKI</sequence>
<evidence type="ECO:0000313" key="3">
    <source>
        <dbReference type="Proteomes" id="UP001431783"/>
    </source>
</evidence>
<organism evidence="2 3">
    <name type="scientific">Henosepilachna vigintioctopunctata</name>
    <dbReference type="NCBI Taxonomy" id="420089"/>
    <lineage>
        <taxon>Eukaryota</taxon>
        <taxon>Metazoa</taxon>
        <taxon>Ecdysozoa</taxon>
        <taxon>Arthropoda</taxon>
        <taxon>Hexapoda</taxon>
        <taxon>Insecta</taxon>
        <taxon>Pterygota</taxon>
        <taxon>Neoptera</taxon>
        <taxon>Endopterygota</taxon>
        <taxon>Coleoptera</taxon>
        <taxon>Polyphaga</taxon>
        <taxon>Cucujiformia</taxon>
        <taxon>Coccinelloidea</taxon>
        <taxon>Coccinellidae</taxon>
        <taxon>Epilachninae</taxon>
        <taxon>Epilachnini</taxon>
        <taxon>Henosepilachna</taxon>
    </lineage>
</organism>
<proteinExistence type="predicted"/>
<gene>
    <name evidence="2" type="ORF">WA026_009420</name>
</gene>
<reference evidence="2 3" key="1">
    <citation type="submission" date="2023-03" db="EMBL/GenBank/DDBJ databases">
        <title>Genome insight into feeding habits of ladybird beetles.</title>
        <authorList>
            <person name="Li H.-S."/>
            <person name="Huang Y.-H."/>
            <person name="Pang H."/>
        </authorList>
    </citation>
    <scope>NUCLEOTIDE SEQUENCE [LARGE SCALE GENOMIC DNA]</scope>
    <source>
        <strain evidence="2">SYSU_2023b</strain>
        <tissue evidence="2">Whole body</tissue>
    </source>
</reference>
<feature type="region of interest" description="Disordered" evidence="1">
    <location>
        <begin position="62"/>
        <end position="100"/>
    </location>
</feature>
<dbReference type="EMBL" id="JARQZJ010000034">
    <property type="protein sequence ID" value="KAK9875621.1"/>
    <property type="molecule type" value="Genomic_DNA"/>
</dbReference>
<protein>
    <submittedName>
        <fullName evidence="2">Uncharacterized protein</fullName>
    </submittedName>
</protein>
<keyword evidence="3" id="KW-1185">Reference proteome</keyword>
<feature type="compositionally biased region" description="Polar residues" evidence="1">
    <location>
        <begin position="14"/>
        <end position="28"/>
    </location>
</feature>
<feature type="compositionally biased region" description="Basic and acidic residues" evidence="1">
    <location>
        <begin position="62"/>
        <end position="88"/>
    </location>
</feature>
<accession>A0AAW1TVM6</accession>
<feature type="region of interest" description="Disordered" evidence="1">
    <location>
        <begin position="1"/>
        <end position="30"/>
    </location>
</feature>